<evidence type="ECO:0000313" key="3">
    <source>
        <dbReference type="Proteomes" id="UP001061302"/>
    </source>
</evidence>
<dbReference type="InterPro" id="IPR058548">
    <property type="entry name" value="MlaB-like_STAS"/>
</dbReference>
<name>A0ABY6DPD9_9NEIS</name>
<dbReference type="InterPro" id="IPR036513">
    <property type="entry name" value="STAS_dom_sf"/>
</dbReference>
<dbReference type="EMBL" id="CP106753">
    <property type="protein sequence ID" value="UXY16230.1"/>
    <property type="molecule type" value="Genomic_DNA"/>
</dbReference>
<dbReference type="SUPFAM" id="SSF52091">
    <property type="entry name" value="SpoIIaa-like"/>
    <property type="match status" value="1"/>
</dbReference>
<dbReference type="CDD" id="cd07043">
    <property type="entry name" value="STAS_anti-anti-sigma_factors"/>
    <property type="match status" value="1"/>
</dbReference>
<protein>
    <submittedName>
        <fullName evidence="2">STAS domain-containing protein</fullName>
    </submittedName>
</protein>
<dbReference type="RefSeq" id="WP_263125676.1">
    <property type="nucleotide sequence ID" value="NZ_CP106753.1"/>
</dbReference>
<reference evidence="2" key="1">
    <citation type="submission" date="2022-10" db="EMBL/GenBank/DDBJ databases">
        <title>Chitiniphilus purpureus sp. nov., a novel chitin-degrading bacterium isolated from crawfish pond sediment.</title>
        <authorList>
            <person name="Li K."/>
        </authorList>
    </citation>
    <scope>NUCLEOTIDE SEQUENCE</scope>
    <source>
        <strain evidence="2">CD1</strain>
    </source>
</reference>
<accession>A0ABY6DPD9</accession>
<organism evidence="2 3">
    <name type="scientific">Chitiniphilus purpureus</name>
    <dbReference type="NCBI Taxonomy" id="2981137"/>
    <lineage>
        <taxon>Bacteria</taxon>
        <taxon>Pseudomonadati</taxon>
        <taxon>Pseudomonadota</taxon>
        <taxon>Betaproteobacteria</taxon>
        <taxon>Neisseriales</taxon>
        <taxon>Chitinibacteraceae</taxon>
        <taxon>Chitiniphilus</taxon>
    </lineage>
</organism>
<evidence type="ECO:0000313" key="2">
    <source>
        <dbReference type="EMBL" id="UXY16230.1"/>
    </source>
</evidence>
<dbReference type="InterPro" id="IPR002645">
    <property type="entry name" value="STAS_dom"/>
</dbReference>
<proteinExistence type="predicted"/>
<dbReference type="Gene3D" id="3.30.750.24">
    <property type="entry name" value="STAS domain"/>
    <property type="match status" value="1"/>
</dbReference>
<dbReference type="PROSITE" id="PS50801">
    <property type="entry name" value="STAS"/>
    <property type="match status" value="1"/>
</dbReference>
<evidence type="ECO:0000259" key="1">
    <source>
        <dbReference type="PROSITE" id="PS50801"/>
    </source>
</evidence>
<sequence length="99" mass="11052">MQAQWSIESTYAWIKLTGNFTFEGHRQFKEATTAVLAAKGVETIEINFAKVDYLDSAALGMLLLLNERAGERRIVLTEATGTVRAVLDIANFGKLFEIR</sequence>
<feature type="domain" description="STAS" evidence="1">
    <location>
        <begin position="14"/>
        <end position="99"/>
    </location>
</feature>
<gene>
    <name evidence="2" type="ORF">N8I74_04205</name>
</gene>
<dbReference type="Pfam" id="PF13466">
    <property type="entry name" value="STAS_2"/>
    <property type="match status" value="1"/>
</dbReference>
<keyword evidence="3" id="KW-1185">Reference proteome</keyword>
<dbReference type="Proteomes" id="UP001061302">
    <property type="component" value="Chromosome"/>
</dbReference>